<dbReference type="Proteomes" id="UP000275069">
    <property type="component" value="Chromosome"/>
</dbReference>
<name>A0A387BHW9_9MICO</name>
<accession>A0A387BHW9</accession>
<dbReference type="RefSeq" id="WP_120788955.1">
    <property type="nucleotide sequence ID" value="NZ_CP032624.1"/>
</dbReference>
<evidence type="ECO:0000313" key="1">
    <source>
        <dbReference type="EMBL" id="AYG03423.1"/>
    </source>
</evidence>
<keyword evidence="2" id="KW-1185">Reference proteome</keyword>
<dbReference type="AlphaFoldDB" id="A0A387BHW9"/>
<protein>
    <submittedName>
        <fullName evidence="1">Uncharacterized protein</fullName>
    </submittedName>
</protein>
<organism evidence="1 2">
    <name type="scientific">Gryllotalpicola protaetiae</name>
    <dbReference type="NCBI Taxonomy" id="2419771"/>
    <lineage>
        <taxon>Bacteria</taxon>
        <taxon>Bacillati</taxon>
        <taxon>Actinomycetota</taxon>
        <taxon>Actinomycetes</taxon>
        <taxon>Micrococcales</taxon>
        <taxon>Microbacteriaceae</taxon>
        <taxon>Gryllotalpicola</taxon>
    </lineage>
</organism>
<gene>
    <name evidence="1" type="ORF">D7I44_07660</name>
</gene>
<evidence type="ECO:0000313" key="2">
    <source>
        <dbReference type="Proteomes" id="UP000275069"/>
    </source>
</evidence>
<dbReference type="KEGG" id="gry:D7I44_07660"/>
<sequence>MTVCLGGSAASAARQSAHERRTAVLEALRHGRASIGQVLDLACSEQGAPVRRIRLAQLLRATGRSKREVEQVIELVSATLETDVSVWTIGDIVSARRGAKPVIALADALAPREASRHPWG</sequence>
<reference evidence="1 2" key="1">
    <citation type="submission" date="2018-09" db="EMBL/GenBank/DDBJ databases">
        <title>Genome sequencing of strain 2DFW10M-5.</title>
        <authorList>
            <person name="Heo J."/>
            <person name="Kim S.-J."/>
            <person name="Kwon S.-W."/>
        </authorList>
    </citation>
    <scope>NUCLEOTIDE SEQUENCE [LARGE SCALE GENOMIC DNA]</scope>
    <source>
        <strain evidence="1 2">2DFW10M-5</strain>
    </source>
</reference>
<proteinExistence type="predicted"/>
<dbReference type="EMBL" id="CP032624">
    <property type="protein sequence ID" value="AYG03423.1"/>
    <property type="molecule type" value="Genomic_DNA"/>
</dbReference>